<dbReference type="InterPro" id="IPR011050">
    <property type="entry name" value="Pectin_lyase_fold/virulence"/>
</dbReference>
<feature type="signal peptide" evidence="5">
    <location>
        <begin position="1"/>
        <end position="28"/>
    </location>
</feature>
<dbReference type="GO" id="GO:0047911">
    <property type="term" value="F:galacturan 1,4-alpha-galacturonidase activity"/>
    <property type="evidence" value="ECO:0007669"/>
    <property type="project" value="UniProtKB-EC"/>
</dbReference>
<dbReference type="EC" id="3.2.1.67" evidence="6"/>
<dbReference type="PANTHER" id="PTHR31339">
    <property type="entry name" value="PECTIN LYASE-RELATED"/>
    <property type="match status" value="1"/>
</dbReference>
<organism evidence="6 7">
    <name type="scientific">Fibrella aestuarina BUZ 2</name>
    <dbReference type="NCBI Taxonomy" id="1166018"/>
    <lineage>
        <taxon>Bacteria</taxon>
        <taxon>Pseudomonadati</taxon>
        <taxon>Bacteroidota</taxon>
        <taxon>Cytophagia</taxon>
        <taxon>Cytophagales</taxon>
        <taxon>Spirosomataceae</taxon>
        <taxon>Fibrella</taxon>
    </lineage>
</organism>
<gene>
    <name evidence="6" type="primary">pehX</name>
    <name evidence="6" type="ORF">FAES_2387</name>
</gene>
<dbReference type="SUPFAM" id="SSF51126">
    <property type="entry name" value="Pectin lyase-like"/>
    <property type="match status" value="1"/>
</dbReference>
<dbReference type="GO" id="GO:0004650">
    <property type="term" value="F:polygalacturonase activity"/>
    <property type="evidence" value="ECO:0007669"/>
    <property type="project" value="InterPro"/>
</dbReference>
<accession>I0K8E3</accession>
<dbReference type="PANTHER" id="PTHR31339:SF9">
    <property type="entry name" value="PLASMIN AND FIBRONECTIN-BINDING PROTEIN A"/>
    <property type="match status" value="1"/>
</dbReference>
<evidence type="ECO:0000256" key="1">
    <source>
        <dbReference type="ARBA" id="ARBA00008834"/>
    </source>
</evidence>
<dbReference type="eggNOG" id="COG5434">
    <property type="taxonomic scope" value="Bacteria"/>
</dbReference>
<dbReference type="Pfam" id="PF00295">
    <property type="entry name" value="Glyco_hydro_28"/>
    <property type="match status" value="1"/>
</dbReference>
<keyword evidence="5" id="KW-0732">Signal</keyword>
<evidence type="ECO:0000313" key="7">
    <source>
        <dbReference type="Proteomes" id="UP000011058"/>
    </source>
</evidence>
<evidence type="ECO:0000256" key="5">
    <source>
        <dbReference type="SAM" id="SignalP"/>
    </source>
</evidence>
<dbReference type="EMBL" id="HE796683">
    <property type="protein sequence ID" value="CCH00396.1"/>
    <property type="molecule type" value="Genomic_DNA"/>
</dbReference>
<evidence type="ECO:0000256" key="2">
    <source>
        <dbReference type="ARBA" id="ARBA00022801"/>
    </source>
</evidence>
<evidence type="ECO:0000256" key="4">
    <source>
        <dbReference type="RuleBase" id="RU361169"/>
    </source>
</evidence>
<name>I0K8E3_9BACT</name>
<dbReference type="HOGENOM" id="CLU_016031_8_4_10"/>
<dbReference type="InterPro" id="IPR051801">
    <property type="entry name" value="GH28_Enzymes"/>
</dbReference>
<reference evidence="6 7" key="1">
    <citation type="journal article" date="2012" name="J. Bacteriol.">
        <title>Genome Sequence of Fibrella aestuarina BUZ 2T, a Filamentous Marine Bacterium.</title>
        <authorList>
            <person name="Filippini M."/>
            <person name="Qi W."/>
            <person name="Blom J."/>
            <person name="Goesmann A."/>
            <person name="Smits T.H."/>
            <person name="Bagheri H.C."/>
        </authorList>
    </citation>
    <scope>NUCLEOTIDE SEQUENCE [LARGE SCALE GENOMIC DNA]</scope>
    <source>
        <strain evidence="7">BUZ 2T</strain>
    </source>
</reference>
<dbReference type="KEGG" id="fae:FAES_2387"/>
<dbReference type="SMART" id="SM00710">
    <property type="entry name" value="PbH1"/>
    <property type="match status" value="6"/>
</dbReference>
<keyword evidence="7" id="KW-1185">Reference proteome</keyword>
<dbReference type="Proteomes" id="UP000011058">
    <property type="component" value="Chromosome"/>
</dbReference>
<dbReference type="STRING" id="1166018.FAES_2387"/>
<dbReference type="PATRIC" id="fig|1166018.3.peg.4146"/>
<evidence type="ECO:0000313" key="6">
    <source>
        <dbReference type="EMBL" id="CCH00396.1"/>
    </source>
</evidence>
<feature type="chain" id="PRO_5003631249" evidence="5">
    <location>
        <begin position="29"/>
        <end position="505"/>
    </location>
</feature>
<proteinExistence type="inferred from homology"/>
<keyword evidence="2 4" id="KW-0378">Hydrolase</keyword>
<dbReference type="InterPro" id="IPR006626">
    <property type="entry name" value="PbH1"/>
</dbReference>
<comment type="similarity">
    <text evidence="1 4">Belongs to the glycosyl hydrolase 28 family.</text>
</comment>
<sequence>MMCPLLTLNRKPLLVFVCLSLMATSVLGQSYSIRDFGAKTDSTFLNTKAIQKAIDKCHANGGGEVVVPAGTFYTGTIFLKSNVYLHLMPGAVLQGSYNPADYPEHDILAAKKFGTITHNGLYLTYMKALVIADKATHTGIIGLGTLRGPGEGKAFQLGLNKDGKPKNIFFIGCQDVLLEGIRILNSAQITVSISGCERVTINRIYLHSWVNWNCDGLDIDGKDVIIANSIIDSEDDALCFKSEYLAKFCENITVTNCVLSSICNGIKFGTGSRSGFRNITVTNCIIKKSDVNAFRHWDMPPSVVYKPEETSVNCGIVILGVDGGLVENINISDIVMTDVLSPIFIRVGKRFVNPEQKPSVMRHINIQNIRAETRSIIPSIIAGLEESPAEDIRLSNIRIAIPIRVSADSLQTIPAVIPESIKGYPENRVTFGTKLPASAFYIKHAKNLTLSDITITQSQPDARSAFYLDDVVGMKLRTVTIDNKKLVKSEAMLVHKKSEQIELID</sequence>
<keyword evidence="3 4" id="KW-0326">Glycosidase</keyword>
<dbReference type="AlphaFoldDB" id="I0K8E3"/>
<protein>
    <submittedName>
        <fullName evidence="6">Glycoside hydrolase family 28</fullName>
        <ecNumber evidence="6">3.2.1.67</ecNumber>
    </submittedName>
</protein>
<dbReference type="Gene3D" id="2.160.20.10">
    <property type="entry name" value="Single-stranded right-handed beta-helix, Pectin lyase-like"/>
    <property type="match status" value="1"/>
</dbReference>
<evidence type="ECO:0000256" key="3">
    <source>
        <dbReference type="ARBA" id="ARBA00023295"/>
    </source>
</evidence>
<dbReference type="InterPro" id="IPR012334">
    <property type="entry name" value="Pectin_lyas_fold"/>
</dbReference>
<dbReference type="InterPro" id="IPR000743">
    <property type="entry name" value="Glyco_hydro_28"/>
</dbReference>
<dbReference type="GO" id="GO:0005975">
    <property type="term" value="P:carbohydrate metabolic process"/>
    <property type="evidence" value="ECO:0007669"/>
    <property type="project" value="InterPro"/>
</dbReference>